<dbReference type="InterPro" id="IPR050143">
    <property type="entry name" value="TRIM/RBCC"/>
</dbReference>
<feature type="domain" description="B30.2/SPRY" evidence="6">
    <location>
        <begin position="456"/>
        <end position="674"/>
    </location>
</feature>
<dbReference type="SMART" id="SM00449">
    <property type="entry name" value="SPRY"/>
    <property type="match status" value="1"/>
</dbReference>
<comment type="caution">
    <text evidence="7">The sequence shown here is derived from an EMBL/GenBank/DDBJ whole genome shotgun (WGS) entry which is preliminary data.</text>
</comment>
<feature type="coiled-coil region" evidence="4">
    <location>
        <begin position="71"/>
        <end position="149"/>
    </location>
</feature>
<dbReference type="SUPFAM" id="SSF49899">
    <property type="entry name" value="Concanavalin A-like lectins/glucanases"/>
    <property type="match status" value="1"/>
</dbReference>
<feature type="domain" description="B box-type" evidence="5">
    <location>
        <begin position="267"/>
        <end position="308"/>
    </location>
</feature>
<evidence type="ECO:0000256" key="2">
    <source>
        <dbReference type="ARBA" id="ARBA00022833"/>
    </source>
</evidence>
<dbReference type="InterPro" id="IPR043136">
    <property type="entry name" value="B30.2/SPRY_sf"/>
</dbReference>
<dbReference type="InterPro" id="IPR003879">
    <property type="entry name" value="Butyrophylin_SPRY"/>
</dbReference>
<evidence type="ECO:0000259" key="5">
    <source>
        <dbReference type="PROSITE" id="PS50119"/>
    </source>
</evidence>
<dbReference type="InterPro" id="IPR000315">
    <property type="entry name" value="Znf_B-box"/>
</dbReference>
<dbReference type="PROSITE" id="PS50188">
    <property type="entry name" value="B302_SPRY"/>
    <property type="match status" value="1"/>
</dbReference>
<keyword evidence="1 3" id="KW-0479">Metal-binding</keyword>
<evidence type="ECO:0000259" key="6">
    <source>
        <dbReference type="PROSITE" id="PS50188"/>
    </source>
</evidence>
<evidence type="ECO:0000256" key="3">
    <source>
        <dbReference type="PROSITE-ProRule" id="PRU00024"/>
    </source>
</evidence>
<evidence type="ECO:0000313" key="8">
    <source>
        <dbReference type="Proteomes" id="UP001623349"/>
    </source>
</evidence>
<keyword evidence="4" id="KW-0175">Coiled coil</keyword>
<keyword evidence="8" id="KW-1185">Reference proteome</keyword>
<name>A0ABQ0EZY5_APOSI</name>
<evidence type="ECO:0000313" key="7">
    <source>
        <dbReference type="EMBL" id="GAB1292462.1"/>
    </source>
</evidence>
<proteinExistence type="predicted"/>
<dbReference type="SMART" id="SM00336">
    <property type="entry name" value="BBOX"/>
    <property type="match status" value="2"/>
</dbReference>
<dbReference type="PRINTS" id="PR01407">
    <property type="entry name" value="BUTYPHLNCDUF"/>
</dbReference>
<feature type="coiled-coil region" evidence="4">
    <location>
        <begin position="312"/>
        <end position="397"/>
    </location>
</feature>
<evidence type="ECO:0000256" key="4">
    <source>
        <dbReference type="SAM" id="Coils"/>
    </source>
</evidence>
<organism evidence="7 8">
    <name type="scientific">Apodemus speciosus</name>
    <name type="common">Large Japanese field mouse</name>
    <dbReference type="NCBI Taxonomy" id="105296"/>
    <lineage>
        <taxon>Eukaryota</taxon>
        <taxon>Metazoa</taxon>
        <taxon>Chordata</taxon>
        <taxon>Craniata</taxon>
        <taxon>Vertebrata</taxon>
        <taxon>Euteleostomi</taxon>
        <taxon>Mammalia</taxon>
        <taxon>Eutheria</taxon>
        <taxon>Euarchontoglires</taxon>
        <taxon>Glires</taxon>
        <taxon>Rodentia</taxon>
        <taxon>Myomorpha</taxon>
        <taxon>Muroidea</taxon>
        <taxon>Muridae</taxon>
        <taxon>Murinae</taxon>
        <taxon>Apodemus</taxon>
    </lineage>
</organism>
<dbReference type="Proteomes" id="UP001623349">
    <property type="component" value="Unassembled WGS sequence"/>
</dbReference>
<dbReference type="SUPFAM" id="SSF57850">
    <property type="entry name" value="RING/U-box"/>
    <property type="match status" value="1"/>
</dbReference>
<keyword evidence="2" id="KW-0862">Zinc</keyword>
<dbReference type="Gene3D" id="3.30.160.60">
    <property type="entry name" value="Classic Zinc Finger"/>
    <property type="match status" value="2"/>
</dbReference>
<dbReference type="SUPFAM" id="SSF57845">
    <property type="entry name" value="B-box zinc-binding domain"/>
    <property type="match status" value="2"/>
</dbReference>
<dbReference type="InterPro" id="IPR003877">
    <property type="entry name" value="SPRY_dom"/>
</dbReference>
<gene>
    <name evidence="7" type="ORF">APTSU1_000769300</name>
</gene>
<dbReference type="InterPro" id="IPR013320">
    <property type="entry name" value="ConA-like_dom_sf"/>
</dbReference>
<evidence type="ECO:0000256" key="1">
    <source>
        <dbReference type="ARBA" id="ARBA00022771"/>
    </source>
</evidence>
<dbReference type="CDD" id="cd19761">
    <property type="entry name" value="Bbox2_TRIM5-like"/>
    <property type="match status" value="2"/>
</dbReference>
<dbReference type="Pfam" id="PF00643">
    <property type="entry name" value="zf-B_box"/>
    <property type="match status" value="2"/>
</dbReference>
<dbReference type="PROSITE" id="PS50119">
    <property type="entry name" value="ZF_BBOX"/>
    <property type="match status" value="2"/>
</dbReference>
<sequence>MANIVEKVKGFKSIPEEEQKVNVCAQHGEKLQLFCRKDMMAICWVCERCQEHHGHQTALIEEVDYEYKEKLQAALQKLMENEKRCDEWQDDFQQQRADWENKIQSDIKHVQIEFNRLRELLDSKEDQELHKLQEEKEDVVKRLGESENELVQQRQWVRDLISDVEHRLELATMEMLQHFKFWIGIKTVRHRVTATMASEFMANLKEEVTCPISCITLNYESSKCKEGEIICPVCRVSYLFRNLRPNRHVANIVESLKKFKSSPEEKQKVFYCASHEEKLQLFCKKDMVAICWLCERSQEHRGHETALIEEVAQECKEKLQAALQKLMADKKEFENWKDDLQKERNYWENQIEKDVENVQSEFKRMRDIMNSEEENELKKLMQEKEDIINSLAESENEHAQQSKLLGDLISDVEHQLQCSATEMLQGVDSIIKRSLNFSMGKPKTIPRKQRRVFQAPDLQGMLQVLQEVTEAQCYWVQVMLVRNNNPNIVISDDRRQIRCEDHKGRNFALGSENCHEGVLGHPAIQSGKHYWEVDVSRKCTWVLGLSDGSYLFNPIFCSNAERSPLFRLGISNNSHYQPKYGFWVIGLWKKSVYNAFEECTFTGKSNVLTLSLMVPPSRVGVFLDYEAGTLSFYNISNHGTLIYRFCTSSFPDRVFPYFNPIGSLEPMTICWPDS</sequence>
<feature type="domain" description="B box-type" evidence="5">
    <location>
        <begin position="19"/>
        <end position="60"/>
    </location>
</feature>
<reference evidence="7 8" key="1">
    <citation type="submission" date="2024-08" db="EMBL/GenBank/DDBJ databases">
        <title>The draft genome of Apodemus speciosus.</title>
        <authorList>
            <person name="Nabeshima K."/>
            <person name="Suzuki S."/>
            <person name="Onuma M."/>
        </authorList>
    </citation>
    <scope>NUCLEOTIDE SEQUENCE [LARGE SCALE GENOMIC DNA]</scope>
    <source>
        <strain evidence="7">IB14-021</strain>
    </source>
</reference>
<dbReference type="Pfam" id="PF00622">
    <property type="entry name" value="SPRY"/>
    <property type="match status" value="1"/>
</dbReference>
<dbReference type="PANTHER" id="PTHR24103">
    <property type="entry name" value="E3 UBIQUITIN-PROTEIN LIGASE TRIM"/>
    <property type="match status" value="1"/>
</dbReference>
<dbReference type="InterPro" id="IPR001870">
    <property type="entry name" value="B30.2/SPRY"/>
</dbReference>
<dbReference type="CDD" id="cd15822">
    <property type="entry name" value="SPRY_PRY_TRIM5"/>
    <property type="match status" value="1"/>
</dbReference>
<accession>A0ABQ0EZY5</accession>
<protein>
    <submittedName>
        <fullName evidence="7">Tripartite motif-containing 12C</fullName>
    </submittedName>
</protein>
<dbReference type="Gene3D" id="2.60.120.920">
    <property type="match status" value="1"/>
</dbReference>
<keyword evidence="1 3" id="KW-0863">Zinc-finger</keyword>
<dbReference type="EMBL" id="BAAFST010000007">
    <property type="protein sequence ID" value="GAB1292462.1"/>
    <property type="molecule type" value="Genomic_DNA"/>
</dbReference>